<feature type="compositionally biased region" description="Basic and acidic residues" evidence="1">
    <location>
        <begin position="651"/>
        <end position="662"/>
    </location>
</feature>
<feature type="region of interest" description="Disordered" evidence="1">
    <location>
        <begin position="651"/>
        <end position="688"/>
    </location>
</feature>
<dbReference type="Proteomes" id="UP000820818">
    <property type="component" value="Linkage Group LG3"/>
</dbReference>
<comment type="caution">
    <text evidence="2">The sequence shown here is derived from an EMBL/GenBank/DDBJ whole genome shotgun (WGS) entry which is preliminary data.</text>
</comment>
<name>A0AAD5LPB4_9CRUS</name>
<evidence type="ECO:0000313" key="3">
    <source>
        <dbReference type="Proteomes" id="UP000820818"/>
    </source>
</evidence>
<dbReference type="AlphaFoldDB" id="A0AAD5LPB4"/>
<feature type="region of interest" description="Disordered" evidence="1">
    <location>
        <begin position="608"/>
        <end position="638"/>
    </location>
</feature>
<accession>A0AAD5LPB4</accession>
<dbReference type="EMBL" id="WJBH02000003">
    <property type="protein sequence ID" value="KAI9561498.1"/>
    <property type="molecule type" value="Genomic_DNA"/>
</dbReference>
<keyword evidence="3" id="KW-1185">Reference proteome</keyword>
<feature type="compositionally biased region" description="Low complexity" evidence="1">
    <location>
        <begin position="530"/>
        <end position="544"/>
    </location>
</feature>
<feature type="region of interest" description="Disordered" evidence="1">
    <location>
        <begin position="530"/>
        <end position="556"/>
    </location>
</feature>
<gene>
    <name evidence="2" type="ORF">GHT06_012456</name>
</gene>
<feature type="region of interest" description="Disordered" evidence="1">
    <location>
        <begin position="241"/>
        <end position="285"/>
    </location>
</feature>
<sequence length="796" mass="87868">MFGYNRTDKPTTHFKCSVVFVAASSFPSTMPRLFYILLLGVAVILIDLRGTHSSAIDSKVEGEHNAKTIANQTADVQSSKVRQVEDVIPTNRRQTLEGVIDDETTHLFFGEANSFANNGNVRTFPADAFGTLLIPTTTHPADAPAFIPNTNEPVQEVQAVEVNVPVLEIQPHENPTGDAPIVDNVSESFAGSRLDSTIHQVQDEATAESIAISKIDELAPEISTGGQSPQFDQATHIGQSDSFLSDSRTEQSASQITHVQETEIGVGDHSNPFSSNSGEPKKYQMEHKGDVALELNPNTNDRVNLRSQTTTNLSGRGRHLPMVKVKQVFNIHVQPSASFRPLPRAHWKQDDSSIELVLNDRAPVQLETGQFQQEPQVPSGFAQNAESNLGNVDSFVMDGPAQVQPEPIDHVIVSDAVPIEPIVQVSPVEQGTHSGGTDSFIVISAEQSHKDADVDVILAIRPEAQLGTAVFQTTEDVAPMQPEINVGRADVNTEIQGGTQHQLETNISEQPADKQNQISEERLMRSAFASIASQSQQSSNHQSQKPINLNRNVDGDVDEPNISIEILDKEPNPRVGAKPGAVQRNRTVVVEVDDGFVSSEIVGQIDENRKIHLHRPTQEQETPLTKAPRRNGNRQESKVTIEQIQTALNEKDFDQLRDDSSVERVNNSPIQSRVPPSRNSDEQDDRSLEVNIRLLSKIKRIMRPELRKQPKRPKMEFFQHSEEQNDVSSELNDILANPLFQQKIHEMDARLQSAPEARGKRLMKKYAEALALSSSSSTPIINSFLPFLIACLLVCW</sequence>
<evidence type="ECO:0000256" key="1">
    <source>
        <dbReference type="SAM" id="MobiDB-lite"/>
    </source>
</evidence>
<reference evidence="2 3" key="1">
    <citation type="submission" date="2022-05" db="EMBL/GenBank/DDBJ databases">
        <title>A multi-omics perspective on studying reproductive biology in Daphnia sinensis.</title>
        <authorList>
            <person name="Jia J."/>
        </authorList>
    </citation>
    <scope>NUCLEOTIDE SEQUENCE [LARGE SCALE GENOMIC DNA]</scope>
    <source>
        <strain evidence="2 3">WSL</strain>
    </source>
</reference>
<proteinExistence type="predicted"/>
<protein>
    <submittedName>
        <fullName evidence="2">Uncharacterized protein</fullName>
    </submittedName>
</protein>
<organism evidence="2 3">
    <name type="scientific">Daphnia sinensis</name>
    <dbReference type="NCBI Taxonomy" id="1820382"/>
    <lineage>
        <taxon>Eukaryota</taxon>
        <taxon>Metazoa</taxon>
        <taxon>Ecdysozoa</taxon>
        <taxon>Arthropoda</taxon>
        <taxon>Crustacea</taxon>
        <taxon>Branchiopoda</taxon>
        <taxon>Diplostraca</taxon>
        <taxon>Cladocera</taxon>
        <taxon>Anomopoda</taxon>
        <taxon>Daphniidae</taxon>
        <taxon>Daphnia</taxon>
        <taxon>Daphnia similis group</taxon>
    </lineage>
</organism>
<feature type="compositionally biased region" description="Basic and acidic residues" evidence="1">
    <location>
        <begin position="679"/>
        <end position="688"/>
    </location>
</feature>
<evidence type="ECO:0000313" key="2">
    <source>
        <dbReference type="EMBL" id="KAI9561498.1"/>
    </source>
</evidence>
<feature type="compositionally biased region" description="Polar residues" evidence="1">
    <location>
        <begin position="241"/>
        <end position="259"/>
    </location>
</feature>